<evidence type="ECO:0000313" key="6">
    <source>
        <dbReference type="Proteomes" id="UP001230220"/>
    </source>
</evidence>
<protein>
    <submittedName>
        <fullName evidence="5">LAS superfamily LD-carboxypeptidase LdcB/major membrane immunogen (Membrane-anchored lipoprotein)</fullName>
    </submittedName>
</protein>
<evidence type="ECO:0000259" key="3">
    <source>
        <dbReference type="Pfam" id="PF02557"/>
    </source>
</evidence>
<feature type="compositionally biased region" description="Polar residues" evidence="1">
    <location>
        <begin position="183"/>
        <end position="205"/>
    </location>
</feature>
<comment type="caution">
    <text evidence="5">The sequence shown here is derived from an EMBL/GenBank/DDBJ whole genome shotgun (WGS) entry which is preliminary data.</text>
</comment>
<dbReference type="PROSITE" id="PS51257">
    <property type="entry name" value="PROKAR_LIPOPROTEIN"/>
    <property type="match status" value="1"/>
</dbReference>
<dbReference type="Pfam" id="PF02557">
    <property type="entry name" value="VanY"/>
    <property type="match status" value="1"/>
</dbReference>
<dbReference type="Gene3D" id="2.60.40.10">
    <property type="entry name" value="Immunoglobulins"/>
    <property type="match status" value="1"/>
</dbReference>
<dbReference type="InterPro" id="IPR013783">
    <property type="entry name" value="Ig-like_fold"/>
</dbReference>
<dbReference type="InterPro" id="IPR044056">
    <property type="entry name" value="InlI_Ig-like"/>
</dbReference>
<feature type="region of interest" description="Disordered" evidence="1">
    <location>
        <begin position="182"/>
        <end position="207"/>
    </location>
</feature>
<evidence type="ECO:0000256" key="1">
    <source>
        <dbReference type="SAM" id="MobiDB-lite"/>
    </source>
</evidence>
<dbReference type="Proteomes" id="UP001230220">
    <property type="component" value="Unassembled WGS sequence"/>
</dbReference>
<dbReference type="SUPFAM" id="SSF55166">
    <property type="entry name" value="Hedgehog/DD-peptidase"/>
    <property type="match status" value="1"/>
</dbReference>
<dbReference type="PANTHER" id="PTHR34385">
    <property type="entry name" value="D-ALANYL-D-ALANINE CARBOXYPEPTIDASE"/>
    <property type="match status" value="1"/>
</dbReference>
<proteinExistence type="predicted"/>
<feature type="chain" id="PRO_5046708155" evidence="2">
    <location>
        <begin position="23"/>
        <end position="375"/>
    </location>
</feature>
<keyword evidence="5" id="KW-0449">Lipoprotein</keyword>
<dbReference type="InterPro" id="IPR009045">
    <property type="entry name" value="Zn_M74/Hedgehog-like"/>
</dbReference>
<dbReference type="InterPro" id="IPR003709">
    <property type="entry name" value="VanY-like_core_dom"/>
</dbReference>
<keyword evidence="2" id="KW-0732">Signal</keyword>
<organism evidence="5 6">
    <name type="scientific">Breznakia pachnodae</name>
    <dbReference type="NCBI Taxonomy" id="265178"/>
    <lineage>
        <taxon>Bacteria</taxon>
        <taxon>Bacillati</taxon>
        <taxon>Bacillota</taxon>
        <taxon>Erysipelotrichia</taxon>
        <taxon>Erysipelotrichales</taxon>
        <taxon>Erysipelotrichaceae</taxon>
        <taxon>Breznakia</taxon>
    </lineage>
</organism>
<keyword evidence="6" id="KW-1185">Reference proteome</keyword>
<sequence length="375" mass="41298">MKSKIIIISILLLLSACSSQEAKISFKKTKFQFEYGETIEISASQLTDSDDKEVLESMKVETDKLPKDKNYIAVGTYKTRVTYKLNGEEKVKFINVTISDTTVPEITLKQEIIEVDQHTESINYNESVEASDLAGVTLTYDDSAVNLEEQGEYSVGIKATDSNGNQSESTIKVIVKEVVKETPQPQDTSGNNSNNAPETTPTSSGPYYVGDIMVVNKKHSLPQSYAPGENATAGNAIRQMIGDMQAQGFDISNSYSGYRSYEYQAQLYQSYVNSHGQATADTFSARAGYSEHQTGLAFDLLHTNGTLVTNANEANWIAQNAHRYGFIVRYQAGKESITGYQAEPWHLRYVGSQAESIYNSGLTLEEYLGVPGGGY</sequence>
<reference evidence="5 6" key="1">
    <citation type="submission" date="2023-07" db="EMBL/GenBank/DDBJ databases">
        <title>Genomic Encyclopedia of Type Strains, Phase IV (KMG-IV): sequencing the most valuable type-strain genomes for metagenomic binning, comparative biology and taxonomic classification.</title>
        <authorList>
            <person name="Goeker M."/>
        </authorList>
    </citation>
    <scope>NUCLEOTIDE SEQUENCE [LARGE SCALE GENOMIC DNA]</scope>
    <source>
        <strain evidence="5 6">DSM 16784</strain>
    </source>
</reference>
<feature type="domain" description="D-alanyl-D-alanine carboxypeptidase-like core" evidence="3">
    <location>
        <begin position="232"/>
        <end position="351"/>
    </location>
</feature>
<dbReference type="RefSeq" id="WP_307408643.1">
    <property type="nucleotide sequence ID" value="NZ_JAUSUR010000004.1"/>
</dbReference>
<dbReference type="PANTHER" id="PTHR34385:SF1">
    <property type="entry name" value="PEPTIDOGLYCAN L-ALANYL-D-GLUTAMATE ENDOPEPTIDASE CWLK"/>
    <property type="match status" value="1"/>
</dbReference>
<feature type="signal peptide" evidence="2">
    <location>
        <begin position="1"/>
        <end position="22"/>
    </location>
</feature>
<dbReference type="CDD" id="cd14852">
    <property type="entry name" value="LD-carboxypeptidase"/>
    <property type="match status" value="1"/>
</dbReference>
<feature type="domain" description="Internalin I Ig-like" evidence="4">
    <location>
        <begin position="117"/>
        <end position="175"/>
    </location>
</feature>
<gene>
    <name evidence="5" type="ORF">J2S15_002446</name>
</gene>
<evidence type="ECO:0000313" key="5">
    <source>
        <dbReference type="EMBL" id="MDQ0361696.1"/>
    </source>
</evidence>
<dbReference type="Gene3D" id="3.30.1380.10">
    <property type="match status" value="1"/>
</dbReference>
<evidence type="ECO:0000259" key="4">
    <source>
        <dbReference type="Pfam" id="PF18981"/>
    </source>
</evidence>
<dbReference type="InterPro" id="IPR058193">
    <property type="entry name" value="VanY/YodJ_core_dom"/>
</dbReference>
<evidence type="ECO:0000256" key="2">
    <source>
        <dbReference type="SAM" id="SignalP"/>
    </source>
</evidence>
<dbReference type="Pfam" id="PF18981">
    <property type="entry name" value="InlK_D3"/>
    <property type="match status" value="1"/>
</dbReference>
<accession>A0ABU0E463</accession>
<dbReference type="InterPro" id="IPR052179">
    <property type="entry name" value="DD-CPase-like"/>
</dbReference>
<name>A0ABU0E463_9FIRM</name>
<dbReference type="EMBL" id="JAUSUR010000004">
    <property type="protein sequence ID" value="MDQ0361696.1"/>
    <property type="molecule type" value="Genomic_DNA"/>
</dbReference>